<dbReference type="EMBL" id="LR798312">
    <property type="protein sequence ID" value="CAB5222540.1"/>
    <property type="molecule type" value="Genomic_DNA"/>
</dbReference>
<organism evidence="1">
    <name type="scientific">uncultured Caudovirales phage</name>
    <dbReference type="NCBI Taxonomy" id="2100421"/>
    <lineage>
        <taxon>Viruses</taxon>
        <taxon>Duplodnaviria</taxon>
        <taxon>Heunggongvirae</taxon>
        <taxon>Uroviricota</taxon>
        <taxon>Caudoviricetes</taxon>
        <taxon>Peduoviridae</taxon>
        <taxon>Maltschvirus</taxon>
        <taxon>Maltschvirus maltsch</taxon>
    </lineage>
</organism>
<protein>
    <submittedName>
        <fullName evidence="1">Uncharacterized protein</fullName>
    </submittedName>
</protein>
<proteinExistence type="predicted"/>
<name>A0A6J7WXP1_9CAUD</name>
<sequence length="73" mass="8504">MDKEMFTFTYTDGDTRSFEMSFEADTWPQAMDQFTSFLGAVFGYDIKDQVALKTSKYRLSDDWSGPVFNEDML</sequence>
<accession>A0A6J7WXP1</accession>
<reference evidence="1" key="1">
    <citation type="submission" date="2020-05" db="EMBL/GenBank/DDBJ databases">
        <authorList>
            <person name="Chiriac C."/>
            <person name="Salcher M."/>
            <person name="Ghai R."/>
            <person name="Kavagutti S V."/>
        </authorList>
    </citation>
    <scope>NUCLEOTIDE SEQUENCE</scope>
</reference>
<gene>
    <name evidence="1" type="ORF">UFOVP371_15</name>
</gene>
<evidence type="ECO:0000313" key="1">
    <source>
        <dbReference type="EMBL" id="CAB5222540.1"/>
    </source>
</evidence>